<sequence length="125" mass="13448">MKRLVTLLLTFAAAVANYAAWLGWDQKRTVHPDGSETGPYEAWQVIGLVIVLLVGGAYAAWRWYPAMVVIGVTAGLTLAVSYDWSDDDTGLWAVGATMVCVGTLMASSFVAAIVTMVRQVQRPAV</sequence>
<accession>A0A939PAV6</accession>
<keyword evidence="1" id="KW-0812">Transmembrane</keyword>
<dbReference type="AlphaFoldDB" id="A0A939PAV6"/>
<dbReference type="RefSeq" id="WP_208257075.1">
    <property type="nucleotide sequence ID" value="NZ_JAGEOJ010000007.1"/>
</dbReference>
<evidence type="ECO:0000256" key="1">
    <source>
        <dbReference type="SAM" id="Phobius"/>
    </source>
</evidence>
<comment type="caution">
    <text evidence="2">The sequence shown here is derived from an EMBL/GenBank/DDBJ whole genome shotgun (WGS) entry which is preliminary data.</text>
</comment>
<keyword evidence="1" id="KW-0472">Membrane</keyword>
<gene>
    <name evidence="2" type="ORF">J4573_19025</name>
</gene>
<proteinExistence type="predicted"/>
<feature type="transmembrane region" description="Helical" evidence="1">
    <location>
        <begin position="43"/>
        <end position="61"/>
    </location>
</feature>
<feature type="transmembrane region" description="Helical" evidence="1">
    <location>
        <begin position="91"/>
        <end position="117"/>
    </location>
</feature>
<dbReference type="Proteomes" id="UP000669179">
    <property type="component" value="Unassembled WGS sequence"/>
</dbReference>
<dbReference type="EMBL" id="JAGEOJ010000007">
    <property type="protein sequence ID" value="MBO2449205.1"/>
    <property type="molecule type" value="Genomic_DNA"/>
</dbReference>
<name>A0A939PAV6_9ACTN</name>
<keyword evidence="3" id="KW-1185">Reference proteome</keyword>
<protein>
    <submittedName>
        <fullName evidence="2">Uncharacterized protein</fullName>
    </submittedName>
</protein>
<feature type="transmembrane region" description="Helical" evidence="1">
    <location>
        <begin position="68"/>
        <end position="85"/>
    </location>
</feature>
<organism evidence="2 3">
    <name type="scientific">Actinomadura barringtoniae</name>
    <dbReference type="NCBI Taxonomy" id="1427535"/>
    <lineage>
        <taxon>Bacteria</taxon>
        <taxon>Bacillati</taxon>
        <taxon>Actinomycetota</taxon>
        <taxon>Actinomycetes</taxon>
        <taxon>Streptosporangiales</taxon>
        <taxon>Thermomonosporaceae</taxon>
        <taxon>Actinomadura</taxon>
    </lineage>
</organism>
<keyword evidence="1" id="KW-1133">Transmembrane helix</keyword>
<reference evidence="2" key="1">
    <citation type="submission" date="2021-03" db="EMBL/GenBank/DDBJ databases">
        <authorList>
            <person name="Kanchanasin P."/>
            <person name="Saeng-In P."/>
            <person name="Phongsopitanun W."/>
            <person name="Yuki M."/>
            <person name="Kudo T."/>
            <person name="Ohkuma M."/>
            <person name="Tanasupawat S."/>
        </authorList>
    </citation>
    <scope>NUCLEOTIDE SEQUENCE</scope>
    <source>
        <strain evidence="2">GKU 128</strain>
    </source>
</reference>
<evidence type="ECO:0000313" key="2">
    <source>
        <dbReference type="EMBL" id="MBO2449205.1"/>
    </source>
</evidence>
<evidence type="ECO:0000313" key="3">
    <source>
        <dbReference type="Proteomes" id="UP000669179"/>
    </source>
</evidence>